<evidence type="ECO:0000256" key="1">
    <source>
        <dbReference type="ARBA" id="ARBA00022737"/>
    </source>
</evidence>
<dbReference type="SUPFAM" id="SSF48403">
    <property type="entry name" value="Ankyrin repeat"/>
    <property type="match status" value="1"/>
</dbReference>
<dbReference type="InterPro" id="IPR002110">
    <property type="entry name" value="Ankyrin_rpt"/>
</dbReference>
<dbReference type="PROSITE" id="PS50297">
    <property type="entry name" value="ANK_REP_REGION"/>
    <property type="match status" value="6"/>
</dbReference>
<dbReference type="Pfam" id="PF09372">
    <property type="entry name" value="PRANC"/>
    <property type="match status" value="1"/>
</dbReference>
<accession>A0A1V0S882</accession>
<keyword evidence="2 3" id="KW-0040">ANK repeat</keyword>
<dbReference type="Proteomes" id="UP000315116">
    <property type="component" value="Segment"/>
</dbReference>
<dbReference type="SMART" id="SM00248">
    <property type="entry name" value="ANK"/>
    <property type="match status" value="10"/>
</dbReference>
<organism evidence="5 6">
    <name type="scientific">Shearwaterpox virus</name>
    <dbReference type="NCBI Taxonomy" id="1974596"/>
    <lineage>
        <taxon>Viruses</taxon>
        <taxon>Varidnaviria</taxon>
        <taxon>Bamfordvirae</taxon>
        <taxon>Nucleocytoviricota</taxon>
        <taxon>Pokkesviricetes</taxon>
        <taxon>Chitovirales</taxon>
        <taxon>Poxviridae</taxon>
        <taxon>Chordopoxvirinae</taxon>
        <taxon>Avipoxvirus</taxon>
        <taxon>Avipoxvirus canarypox</taxon>
        <taxon>Canarypox virus</taxon>
    </lineage>
</organism>
<dbReference type="InterPro" id="IPR018272">
    <property type="entry name" value="PRANC_domain"/>
</dbReference>
<reference evidence="5 6" key="1">
    <citation type="journal article" date="2017" name="BMC Genomics">
        <title>Genomic characterization of two novel pathogenic avipoxviruses isolated from pacific shearwaters (Ardenna spp.).</title>
        <authorList>
            <person name="Sarker S."/>
            <person name="Das S."/>
            <person name="Lavers J.L."/>
            <person name="Hutton I."/>
            <person name="Helbig K."/>
            <person name="Imbery J."/>
            <person name="Upton C."/>
            <person name="Raidal S.R."/>
        </authorList>
    </citation>
    <scope>NUCLEOTIDE SEQUENCE [LARGE SCALE GENOMIC DNA]</scope>
    <source>
        <strain evidence="5 6">SWPV-1</strain>
    </source>
</reference>
<dbReference type="Pfam" id="PF12796">
    <property type="entry name" value="Ank_2"/>
    <property type="match status" value="3"/>
</dbReference>
<evidence type="ECO:0000313" key="5">
    <source>
        <dbReference type="EMBL" id="ARF02833.1"/>
    </source>
</evidence>
<feature type="repeat" description="ANK" evidence="3">
    <location>
        <begin position="326"/>
        <end position="358"/>
    </location>
</feature>
<feature type="repeat" description="ANK" evidence="3">
    <location>
        <begin position="359"/>
        <end position="391"/>
    </location>
</feature>
<feature type="repeat" description="ANK" evidence="3">
    <location>
        <begin position="176"/>
        <end position="208"/>
    </location>
</feature>
<dbReference type="EMBL" id="KX857216">
    <property type="protein sequence ID" value="ARF02833.1"/>
    <property type="molecule type" value="Genomic_DNA"/>
</dbReference>
<evidence type="ECO:0000313" key="6">
    <source>
        <dbReference type="Proteomes" id="UP000315116"/>
    </source>
</evidence>
<dbReference type="Gene3D" id="1.25.40.20">
    <property type="entry name" value="Ankyrin repeat-containing domain"/>
    <property type="match status" value="2"/>
</dbReference>
<gene>
    <name evidence="5" type="primary">SWPV1-274</name>
</gene>
<feature type="domain" description="PRANC" evidence="4">
    <location>
        <begin position="474"/>
        <end position="570"/>
    </location>
</feature>
<keyword evidence="1" id="KW-0677">Repeat</keyword>
<feature type="repeat" description="ANK" evidence="3">
    <location>
        <begin position="47"/>
        <end position="79"/>
    </location>
</feature>
<evidence type="ECO:0000256" key="2">
    <source>
        <dbReference type="ARBA" id="ARBA00023043"/>
    </source>
</evidence>
<dbReference type="InterPro" id="IPR036770">
    <property type="entry name" value="Ankyrin_rpt-contain_sf"/>
</dbReference>
<feature type="repeat" description="ANK" evidence="3">
    <location>
        <begin position="209"/>
        <end position="241"/>
    </location>
</feature>
<proteinExistence type="predicted"/>
<feature type="repeat" description="ANK" evidence="3">
    <location>
        <begin position="81"/>
        <end position="113"/>
    </location>
</feature>
<sequence length="573" mass="66698">MSYCLKKKSVKFPKLYIDIHSAIVLDYREIVTAILNNGYDVNRFNEDGLSPLHYAIIFDRKHIIKLLCRYPIDIDVKSYKDNYTPLHYAVMCNNIWCVKFLLVRGADVYKRDSNMCTPIYYAMLQNNNTIADYLINYKKYYTDNFLMLKNAIKMNNIDNIKKLLDDRIYGKDIDKEDSLLLHYAIKHGNKYATELLLEDGVDVNTTDNYLSTPIHYAINLYNLEIVTLLMKYKADTSIKDSKGITPFYYAMYLSYYGINRDILNTIIKYNSINGTVGSVKKIINSLTITKCGNVIINLHEAARLGYYKAVKQILEYCPDISSIDCYCHSVLHNAVKSNNVKIVNLLLRHGIDINGKDFNNRTALHYAVIIDNEEIITSILEHGADVCSFDIYGQSPLISALQSVKDSYYEEELFYHKNIIADKLLIHLVASEVSRDENITKRELYRNLEHRLSPRIFISKCLDEIHKMKDIYVKDYSMYDIYINKSKIDIDLLSKRIKGKINIDLDVNFPIHKHELKKRINAILERKNLIQEAVLFMNMFVNVDVWKKLPLELKYIIIGYLSNKDLNLLIGKE</sequence>
<dbReference type="PROSITE" id="PS50088">
    <property type="entry name" value="ANK_REPEAT"/>
    <property type="match status" value="6"/>
</dbReference>
<name>A0A1V0S882_CNPV</name>
<evidence type="ECO:0000256" key="3">
    <source>
        <dbReference type="PROSITE-ProRule" id="PRU00023"/>
    </source>
</evidence>
<evidence type="ECO:0000259" key="4">
    <source>
        <dbReference type="Pfam" id="PF09372"/>
    </source>
</evidence>
<dbReference type="PANTHER" id="PTHR24126:SF14">
    <property type="entry name" value="ANK_REP_REGION DOMAIN-CONTAINING PROTEIN"/>
    <property type="match status" value="1"/>
</dbReference>
<dbReference type="PANTHER" id="PTHR24126">
    <property type="entry name" value="ANKYRIN REPEAT, PH AND SEC7 DOMAIN CONTAINING PROTEIN SECG-RELATED"/>
    <property type="match status" value="1"/>
</dbReference>
<protein>
    <submittedName>
        <fullName evidence="5">SWPV1-274</fullName>
    </submittedName>
</protein>